<feature type="domain" description="Ig-like" evidence="6">
    <location>
        <begin position="179"/>
        <end position="274"/>
    </location>
</feature>
<feature type="domain" description="Ig-like" evidence="6">
    <location>
        <begin position="75"/>
        <end position="173"/>
    </location>
</feature>
<gene>
    <name evidence="8" type="primary">Nphs1-L7</name>
    <name evidence="8" type="ORF">Hamer_G011311</name>
</gene>
<feature type="compositionally biased region" description="Polar residues" evidence="4">
    <location>
        <begin position="961"/>
        <end position="970"/>
    </location>
</feature>
<evidence type="ECO:0000313" key="9">
    <source>
        <dbReference type="Proteomes" id="UP000747542"/>
    </source>
</evidence>
<protein>
    <submittedName>
        <fullName evidence="8">Nephrin-like 7</fullName>
    </submittedName>
</protein>
<comment type="subcellular location">
    <subcellularLocation>
        <location evidence="1">Membrane</location>
        <topology evidence="1">Single-pass membrane protein</topology>
    </subcellularLocation>
</comment>
<dbReference type="InterPro" id="IPR003961">
    <property type="entry name" value="FN3_dom"/>
</dbReference>
<keyword evidence="3" id="KW-1015">Disulfide bond</keyword>
<dbReference type="SUPFAM" id="SSF48726">
    <property type="entry name" value="Immunoglobulin"/>
    <property type="match status" value="3"/>
</dbReference>
<feature type="region of interest" description="Disordered" evidence="4">
    <location>
        <begin position="609"/>
        <end position="641"/>
    </location>
</feature>
<dbReference type="PROSITE" id="PS50853">
    <property type="entry name" value="FN3"/>
    <property type="match status" value="1"/>
</dbReference>
<feature type="domain" description="Ig-like" evidence="6">
    <location>
        <begin position="279"/>
        <end position="349"/>
    </location>
</feature>
<dbReference type="AlphaFoldDB" id="A0A8J5JM83"/>
<dbReference type="InterPro" id="IPR007110">
    <property type="entry name" value="Ig-like_dom"/>
</dbReference>
<proteinExistence type="predicted"/>
<sequence length="970" mass="107566">MFLIDGRDGPVSGGQHWSSEAALGNRAHLDLTTRPPGLVVQPVLASDHDQYRCRVDYRSHPTRNVRVQLRVVVPPRRLTVVSEAGLEVSGVIGPYPVDSSLTLHCRAENGRPPPLVTWWTKTTLLDDSSEERRGDVILNTLTLPTLTRADLYRVITCQAVNSKLSVPMAVSLTIDMTFPPISVKIAVPLDSLAEGQRYKMVCESSGSRPKADITWWKDGMLMTDATLQVYQEGNVSRSTLQLTPTLADHDTYISCRAENPLLTAQVIEDVLKLDVRYKPRLSLAAGQNLDMEDIKEGDDVYFECGIQANPRVYKVQWFHNRVSRDSTGEYTCSAANLEGSGDSNAVHLSVKFAPTCRPSQKVVYGAGKHEQLNVTCSVEAHPEPTTFRWAFNSSSEVMEIPGSKTWVLGDGVSQVSYTPRTHLDYGSLLCWATNDVSRQNQPCIYHIIHASPPDPVNNCTVENISSTSVGVRCQAGWDGGLTQTFTLSVSHARAHTRGHDTKKAPRVLANTSTSPRPEFNLAGLQAGTEYVLTILGVNKKGQSEPVRLAIFTLKDVAEKRTSPGVGMVNLTPIVGVVVGVVTSVVVTCVVIVVVVKSRRRRVSRPEVKMVYDKASSSPSQLRGQEEPPDSDDQNPDLIPVNHDQQMKDTTQEYSEEALTDTQPQEPDHLHHLQRHELQHHDMQLHELQQNDLQDDFKQNDLQSDLQHSDQQDDLQQHDVHQRDLQDDLQNNLQHRDPQGEIQQHDIHQYDLQQHDPMMKEPYGPYYMNPSRLLRQASLPTREGDPLLLLGRSLVASTPTGCIMQPTTYPHDLASSHALPTYPHDMSSTPTSPSYPHDMSSMQAPLTYPRDMSYTPTPPSFPRGQSLLPLSYAHHLSTTTLPKSYSRDMGSSSSYAQGLPSRSYAHHRLSLGRNDLLSLERVTPSFSSTRRGSASTVALNPDHESPLPIGPLASPLGRAEDINSSQRESSV</sequence>
<dbReference type="SUPFAM" id="SSF49265">
    <property type="entry name" value="Fibronectin type III"/>
    <property type="match status" value="1"/>
</dbReference>
<feature type="region of interest" description="Disordered" evidence="4">
    <location>
        <begin position="923"/>
        <end position="970"/>
    </location>
</feature>
<dbReference type="GO" id="GO:0016020">
    <property type="term" value="C:membrane"/>
    <property type="evidence" value="ECO:0007669"/>
    <property type="project" value="UniProtKB-SubCell"/>
</dbReference>
<organism evidence="8 9">
    <name type="scientific">Homarus americanus</name>
    <name type="common">American lobster</name>
    <dbReference type="NCBI Taxonomy" id="6706"/>
    <lineage>
        <taxon>Eukaryota</taxon>
        <taxon>Metazoa</taxon>
        <taxon>Ecdysozoa</taxon>
        <taxon>Arthropoda</taxon>
        <taxon>Crustacea</taxon>
        <taxon>Multicrustacea</taxon>
        <taxon>Malacostraca</taxon>
        <taxon>Eumalacostraca</taxon>
        <taxon>Eucarida</taxon>
        <taxon>Decapoda</taxon>
        <taxon>Pleocyemata</taxon>
        <taxon>Astacidea</taxon>
        <taxon>Nephropoidea</taxon>
        <taxon>Nephropidae</taxon>
        <taxon>Homarus</taxon>
    </lineage>
</organism>
<evidence type="ECO:0000259" key="6">
    <source>
        <dbReference type="PROSITE" id="PS50835"/>
    </source>
</evidence>
<evidence type="ECO:0000256" key="4">
    <source>
        <dbReference type="SAM" id="MobiDB-lite"/>
    </source>
</evidence>
<dbReference type="InterPro" id="IPR036179">
    <property type="entry name" value="Ig-like_dom_sf"/>
</dbReference>
<dbReference type="SMART" id="SM00408">
    <property type="entry name" value="IGc2"/>
    <property type="match status" value="3"/>
</dbReference>
<evidence type="ECO:0000256" key="2">
    <source>
        <dbReference type="ARBA" id="ARBA00023136"/>
    </source>
</evidence>
<dbReference type="InterPro" id="IPR003599">
    <property type="entry name" value="Ig_sub"/>
</dbReference>
<evidence type="ECO:0000256" key="5">
    <source>
        <dbReference type="SAM" id="Phobius"/>
    </source>
</evidence>
<dbReference type="InterPro" id="IPR013162">
    <property type="entry name" value="CD80_C2-set"/>
</dbReference>
<keyword evidence="2 5" id="KW-0472">Membrane</keyword>
<keyword evidence="5" id="KW-1133">Transmembrane helix</keyword>
<comment type="caution">
    <text evidence="8">The sequence shown here is derived from an EMBL/GenBank/DDBJ whole genome shotgun (WGS) entry which is preliminary data.</text>
</comment>
<dbReference type="Proteomes" id="UP000747542">
    <property type="component" value="Unassembled WGS sequence"/>
</dbReference>
<dbReference type="InterPro" id="IPR003598">
    <property type="entry name" value="Ig_sub2"/>
</dbReference>
<accession>A0A8J5JM83</accession>
<dbReference type="PANTHER" id="PTHR23278">
    <property type="entry name" value="SIDESTEP PROTEIN"/>
    <property type="match status" value="1"/>
</dbReference>
<name>A0A8J5JM83_HOMAM</name>
<dbReference type="SMART" id="SM00060">
    <property type="entry name" value="FN3"/>
    <property type="match status" value="1"/>
</dbReference>
<dbReference type="EMBL" id="JAHLQT010034478">
    <property type="protein sequence ID" value="KAG7158651.1"/>
    <property type="molecule type" value="Genomic_DNA"/>
</dbReference>
<feature type="compositionally biased region" description="Polar residues" evidence="4">
    <location>
        <begin position="923"/>
        <end position="937"/>
    </location>
</feature>
<dbReference type="InterPro" id="IPR013783">
    <property type="entry name" value="Ig-like_fold"/>
</dbReference>
<evidence type="ECO:0000313" key="8">
    <source>
        <dbReference type="EMBL" id="KAG7158651.1"/>
    </source>
</evidence>
<dbReference type="Pfam" id="PF08205">
    <property type="entry name" value="C2-set_2"/>
    <property type="match status" value="1"/>
</dbReference>
<dbReference type="PANTHER" id="PTHR23278:SF19">
    <property type="entry name" value="OBSCURIN"/>
    <property type="match status" value="1"/>
</dbReference>
<dbReference type="Pfam" id="PF00041">
    <property type="entry name" value="fn3"/>
    <property type="match status" value="1"/>
</dbReference>
<dbReference type="SMART" id="SM00409">
    <property type="entry name" value="IG"/>
    <property type="match status" value="3"/>
</dbReference>
<reference evidence="8" key="1">
    <citation type="journal article" date="2021" name="Sci. Adv.">
        <title>The American lobster genome reveals insights on longevity, neural, and immune adaptations.</title>
        <authorList>
            <person name="Polinski J.M."/>
            <person name="Zimin A.V."/>
            <person name="Clark K.F."/>
            <person name="Kohn A.B."/>
            <person name="Sadowski N."/>
            <person name="Timp W."/>
            <person name="Ptitsyn A."/>
            <person name="Khanna P."/>
            <person name="Romanova D.Y."/>
            <person name="Williams P."/>
            <person name="Greenwood S.J."/>
            <person name="Moroz L.L."/>
            <person name="Walt D.R."/>
            <person name="Bodnar A.G."/>
        </authorList>
    </citation>
    <scope>NUCLEOTIDE SEQUENCE</scope>
    <source>
        <strain evidence="8">GMGI-L3</strain>
    </source>
</reference>
<dbReference type="InterPro" id="IPR036116">
    <property type="entry name" value="FN3_sf"/>
</dbReference>
<evidence type="ECO:0000256" key="3">
    <source>
        <dbReference type="ARBA" id="ARBA00023157"/>
    </source>
</evidence>
<evidence type="ECO:0000256" key="1">
    <source>
        <dbReference type="ARBA" id="ARBA00004167"/>
    </source>
</evidence>
<feature type="region of interest" description="Disordered" evidence="4">
    <location>
        <begin position="823"/>
        <end position="860"/>
    </location>
</feature>
<dbReference type="CDD" id="cd00063">
    <property type="entry name" value="FN3"/>
    <property type="match status" value="1"/>
</dbReference>
<feature type="domain" description="Fibronectin type-III" evidence="7">
    <location>
        <begin position="452"/>
        <end position="556"/>
    </location>
</feature>
<feature type="compositionally biased region" description="Polar residues" evidence="4">
    <location>
        <begin position="825"/>
        <end position="843"/>
    </location>
</feature>
<dbReference type="PROSITE" id="PS50835">
    <property type="entry name" value="IG_LIKE"/>
    <property type="match status" value="4"/>
</dbReference>
<dbReference type="Gene3D" id="2.60.40.10">
    <property type="entry name" value="Immunoglobulins"/>
    <property type="match status" value="6"/>
</dbReference>
<keyword evidence="5" id="KW-0812">Transmembrane</keyword>
<keyword evidence="9" id="KW-1185">Reference proteome</keyword>
<evidence type="ECO:0000259" key="7">
    <source>
        <dbReference type="PROSITE" id="PS50853"/>
    </source>
</evidence>
<feature type="transmembrane region" description="Helical" evidence="5">
    <location>
        <begin position="573"/>
        <end position="595"/>
    </location>
</feature>
<feature type="domain" description="Ig-like" evidence="6">
    <location>
        <begin position="358"/>
        <end position="434"/>
    </location>
</feature>